<gene>
    <name evidence="2" type="ORF">Metlim_1702</name>
</gene>
<dbReference type="EMBL" id="CM001436">
    <property type="protein sequence ID" value="EHQ35803.1"/>
    <property type="molecule type" value="Genomic_DNA"/>
</dbReference>
<keyword evidence="3" id="KW-1185">Reference proteome</keyword>
<dbReference type="Gene3D" id="3.30.310.190">
    <property type="match status" value="1"/>
</dbReference>
<dbReference type="HOGENOM" id="CLU_152346_0_0_2"/>
<feature type="domain" description="DUF5611" evidence="1">
    <location>
        <begin position="1"/>
        <end position="108"/>
    </location>
</feature>
<dbReference type="AlphaFoldDB" id="H1YWK1"/>
<name>H1YWK1_9EURY</name>
<dbReference type="RefSeq" id="WP_004077684.1">
    <property type="nucleotide sequence ID" value="NZ_CM001436.1"/>
</dbReference>
<reference evidence="2 3" key="1">
    <citation type="submission" date="2011-10" db="EMBL/GenBank/DDBJ databases">
        <title>The Improved High-Quality Draft genome of Methanoplanus limicola DSM 2279.</title>
        <authorList>
            <consortium name="US DOE Joint Genome Institute (JGI-PGF)"/>
            <person name="Lucas S."/>
            <person name="Copeland A."/>
            <person name="Lapidus A."/>
            <person name="Glavina del Rio T."/>
            <person name="Dalin E."/>
            <person name="Tice H."/>
            <person name="Bruce D."/>
            <person name="Goodwin L."/>
            <person name="Pitluck S."/>
            <person name="Peters L."/>
            <person name="Mikhailova N."/>
            <person name="Lu M."/>
            <person name="Kyrpides N."/>
            <person name="Mavromatis K."/>
            <person name="Ivanova N."/>
            <person name="Markowitz V."/>
            <person name="Cheng J.-F."/>
            <person name="Hugenholtz P."/>
            <person name="Woyke T."/>
            <person name="Wu D."/>
            <person name="Wirth R."/>
            <person name="Brambilla E.-M."/>
            <person name="Klenk H.-P."/>
            <person name="Eisen J.A."/>
        </authorList>
    </citation>
    <scope>NUCLEOTIDE SEQUENCE [LARGE SCALE GENOMIC DNA]</scope>
    <source>
        <strain evidence="2 3">DSM 2279</strain>
    </source>
</reference>
<dbReference type="STRING" id="937775.Metlim_1702"/>
<dbReference type="InParanoid" id="H1YWK1"/>
<dbReference type="OrthoDB" id="56086at2157"/>
<dbReference type="Pfam" id="PF18446">
    <property type="entry name" value="DUF5611"/>
    <property type="match status" value="1"/>
</dbReference>
<sequence>MQEYPIKRGFKEGLKERMYEGIEEYFGLKPEDNDGVLTISSGAFKKMTVSLGDKEKALVVDTESDISLYDNLPEEEADRIVLETSRKYNKYLEFVTGYNTKERKKKATDAAKKSK</sequence>
<dbReference type="PIRSF" id="PIRSF022080">
    <property type="entry name" value="UCP022080"/>
    <property type="match status" value="1"/>
</dbReference>
<evidence type="ECO:0000259" key="1">
    <source>
        <dbReference type="Pfam" id="PF18446"/>
    </source>
</evidence>
<evidence type="ECO:0000313" key="3">
    <source>
        <dbReference type="Proteomes" id="UP000005741"/>
    </source>
</evidence>
<protein>
    <recommendedName>
        <fullName evidence="1">DUF5611 domain-containing protein</fullName>
    </recommendedName>
</protein>
<dbReference type="InterPro" id="IPR016800">
    <property type="entry name" value="UCP022080"/>
</dbReference>
<accession>H1YWK1</accession>
<dbReference type="Proteomes" id="UP000005741">
    <property type="component" value="Chromosome"/>
</dbReference>
<dbReference type="InterPro" id="IPR040713">
    <property type="entry name" value="DUF5611"/>
</dbReference>
<proteinExistence type="predicted"/>
<evidence type="ECO:0000313" key="2">
    <source>
        <dbReference type="EMBL" id="EHQ35803.1"/>
    </source>
</evidence>
<organism evidence="2 3">
    <name type="scientific">Methanoplanus limicola DSM 2279</name>
    <dbReference type="NCBI Taxonomy" id="937775"/>
    <lineage>
        <taxon>Archaea</taxon>
        <taxon>Methanobacteriati</taxon>
        <taxon>Methanobacteriota</taxon>
        <taxon>Stenosarchaea group</taxon>
        <taxon>Methanomicrobia</taxon>
        <taxon>Methanomicrobiales</taxon>
        <taxon>Methanomicrobiaceae</taxon>
        <taxon>Methanoplanus</taxon>
    </lineage>
</organism>